<protein>
    <submittedName>
        <fullName evidence="1">Uncharacterized protein</fullName>
    </submittedName>
</protein>
<dbReference type="STRING" id="141349.BN1232_00736"/>
<dbReference type="AlphaFoldDB" id="A0A0E4GY44"/>
<evidence type="ECO:0000313" key="2">
    <source>
        <dbReference type="Proteomes" id="UP000199251"/>
    </source>
</evidence>
<reference evidence="1 2" key="1">
    <citation type="submission" date="2015-03" db="EMBL/GenBank/DDBJ databases">
        <authorList>
            <person name="Urmite Genomes"/>
        </authorList>
    </citation>
    <scope>NUCLEOTIDE SEQUENCE [LARGE SCALE GENOMIC DNA]</scope>
    <source>
        <strain evidence="1 2">CSUR P1491</strain>
    </source>
</reference>
<gene>
    <name evidence="1" type="ORF">BN1232_00736</name>
</gene>
<dbReference type="EMBL" id="CTEE01000001">
    <property type="protein sequence ID" value="CQD04663.1"/>
    <property type="molecule type" value="Genomic_DNA"/>
</dbReference>
<evidence type="ECO:0000313" key="1">
    <source>
        <dbReference type="EMBL" id="CQD04663.1"/>
    </source>
</evidence>
<sequence length="42" mass="4663">MPKTVLIKSGTTGQTLESDVEGEGAQAFVVWWREYCPSAAYR</sequence>
<organism evidence="1 2">
    <name type="scientific">Mycobacterium lentiflavum</name>
    <dbReference type="NCBI Taxonomy" id="141349"/>
    <lineage>
        <taxon>Bacteria</taxon>
        <taxon>Bacillati</taxon>
        <taxon>Actinomycetota</taxon>
        <taxon>Actinomycetes</taxon>
        <taxon>Mycobacteriales</taxon>
        <taxon>Mycobacteriaceae</taxon>
        <taxon>Mycobacterium</taxon>
        <taxon>Mycobacterium simiae complex</taxon>
    </lineage>
</organism>
<accession>A0A0E4GY44</accession>
<proteinExistence type="predicted"/>
<dbReference type="Proteomes" id="UP000199251">
    <property type="component" value="Unassembled WGS sequence"/>
</dbReference>
<name>A0A0E4GY44_MYCLN</name>